<comment type="subcellular location">
    <subcellularLocation>
        <location evidence="1">Nucleus</location>
    </subcellularLocation>
</comment>
<dbReference type="InterPro" id="IPR000608">
    <property type="entry name" value="UBC"/>
</dbReference>
<dbReference type="EMBL" id="JNOM01000215">
    <property type="protein sequence ID" value="KNG84315.1"/>
    <property type="molecule type" value="Genomic_DNA"/>
</dbReference>
<evidence type="ECO:0000256" key="1">
    <source>
        <dbReference type="ARBA" id="ARBA00004123"/>
    </source>
</evidence>
<dbReference type="SUPFAM" id="SSF54495">
    <property type="entry name" value="UBC-like"/>
    <property type="match status" value="1"/>
</dbReference>
<feature type="compositionally biased region" description="Basic residues" evidence="8">
    <location>
        <begin position="1287"/>
        <end position="1297"/>
    </location>
</feature>
<evidence type="ECO:0000256" key="6">
    <source>
        <dbReference type="ARBA" id="ARBA00022833"/>
    </source>
</evidence>
<dbReference type="Gene3D" id="3.10.110.10">
    <property type="entry name" value="Ubiquitin Conjugating Enzyme"/>
    <property type="match status" value="1"/>
</dbReference>
<dbReference type="GO" id="GO:0008270">
    <property type="term" value="F:zinc ion binding"/>
    <property type="evidence" value="ECO:0007669"/>
    <property type="project" value="UniProtKB-KW"/>
</dbReference>
<keyword evidence="5" id="KW-0833">Ubl conjugation pathway</keyword>
<dbReference type="GeneID" id="26809059"/>
<dbReference type="GO" id="GO:0003677">
    <property type="term" value="F:DNA binding"/>
    <property type="evidence" value="ECO:0007669"/>
    <property type="project" value="InterPro"/>
</dbReference>
<organism evidence="11 12">
    <name type="scientific">Aspergillus nomiae NRRL (strain ATCC 15546 / NRRL 13137 / CBS 260.88 / M93)</name>
    <dbReference type="NCBI Taxonomy" id="1509407"/>
    <lineage>
        <taxon>Eukaryota</taxon>
        <taxon>Fungi</taxon>
        <taxon>Dikarya</taxon>
        <taxon>Ascomycota</taxon>
        <taxon>Pezizomycotina</taxon>
        <taxon>Eurotiomycetes</taxon>
        <taxon>Eurotiomycetidae</taxon>
        <taxon>Eurotiales</taxon>
        <taxon>Aspergillaceae</taxon>
        <taxon>Aspergillus</taxon>
        <taxon>Aspergillus subgen. Circumdati</taxon>
    </lineage>
</organism>
<dbReference type="SMART" id="SM00212">
    <property type="entry name" value="UBCc"/>
    <property type="match status" value="1"/>
</dbReference>
<gene>
    <name evidence="11" type="ORF">ANOM_007255</name>
</gene>
<feature type="compositionally biased region" description="Basic residues" evidence="8">
    <location>
        <begin position="1377"/>
        <end position="1386"/>
    </location>
</feature>
<dbReference type="STRING" id="1509407.A0A0L1IY18"/>
<feature type="compositionally biased region" description="Acidic residues" evidence="8">
    <location>
        <begin position="722"/>
        <end position="739"/>
    </location>
</feature>
<dbReference type="GO" id="GO:0061631">
    <property type="term" value="F:ubiquitin conjugating enzyme activity"/>
    <property type="evidence" value="ECO:0007669"/>
    <property type="project" value="TreeGrafter"/>
</dbReference>
<feature type="compositionally biased region" description="Basic and acidic residues" evidence="8">
    <location>
        <begin position="1265"/>
        <end position="1286"/>
    </location>
</feature>
<dbReference type="InterPro" id="IPR001510">
    <property type="entry name" value="Znf_PARP"/>
</dbReference>
<keyword evidence="3" id="KW-0479">Metal-binding</keyword>
<evidence type="ECO:0000256" key="8">
    <source>
        <dbReference type="SAM" id="MobiDB-lite"/>
    </source>
</evidence>
<evidence type="ECO:0000313" key="12">
    <source>
        <dbReference type="Proteomes" id="UP000037505"/>
    </source>
</evidence>
<dbReference type="PANTHER" id="PTHR46116">
    <property type="entry name" value="(E3-INDEPENDENT) E2 UBIQUITIN-CONJUGATING ENZYME"/>
    <property type="match status" value="1"/>
</dbReference>
<evidence type="ECO:0000313" key="11">
    <source>
        <dbReference type="EMBL" id="KNG84315.1"/>
    </source>
</evidence>
<dbReference type="Gene3D" id="3.30.1740.10">
    <property type="entry name" value="Zinc finger, PARP-type"/>
    <property type="match status" value="1"/>
</dbReference>
<dbReference type="PROSITE" id="PS50064">
    <property type="entry name" value="ZF_PARP_2"/>
    <property type="match status" value="1"/>
</dbReference>
<evidence type="ECO:0000259" key="10">
    <source>
        <dbReference type="PROSITE" id="PS50127"/>
    </source>
</evidence>
<dbReference type="SMART" id="SM01336">
    <property type="entry name" value="zf-PARP"/>
    <property type="match status" value="1"/>
</dbReference>
<dbReference type="PANTHER" id="PTHR46116:SF15">
    <property type="entry name" value="(E3-INDEPENDENT) E2 UBIQUITIN-CONJUGATING ENZYME"/>
    <property type="match status" value="1"/>
</dbReference>
<keyword evidence="4" id="KW-0863">Zinc-finger</keyword>
<dbReference type="OrthoDB" id="47801at2759"/>
<dbReference type="Proteomes" id="UP000037505">
    <property type="component" value="Unassembled WGS sequence"/>
</dbReference>
<feature type="domain" description="UBC core" evidence="10">
    <location>
        <begin position="831"/>
        <end position="995"/>
    </location>
</feature>
<feature type="compositionally biased region" description="Basic and acidic residues" evidence="8">
    <location>
        <begin position="1210"/>
        <end position="1226"/>
    </location>
</feature>
<comment type="caution">
    <text evidence="11">The sequence shown here is derived from an EMBL/GenBank/DDBJ whole genome shotgun (WGS) entry which is preliminary data.</text>
</comment>
<dbReference type="CDD" id="cd23837">
    <property type="entry name" value="UBCc_UBE2O"/>
    <property type="match status" value="1"/>
</dbReference>
<reference evidence="11 12" key="1">
    <citation type="submission" date="2014-06" db="EMBL/GenBank/DDBJ databases">
        <title>The Genome of the Aflatoxigenic Filamentous Fungus Aspergillus nomius.</title>
        <authorList>
            <person name="Moore M.G."/>
            <person name="Shannon B.M."/>
            <person name="Brian M.M."/>
        </authorList>
    </citation>
    <scope>NUCLEOTIDE SEQUENCE [LARGE SCALE GENOMIC DNA]</scope>
    <source>
        <strain evidence="11 12">NRRL 13137</strain>
    </source>
</reference>
<sequence>MDVRSGLTDQATKIGGKKDVKFEADDACCLKSNPTLVGHVCRTDHDVDTDEPLNLSTCLILSYTPVPQKDLEEFLESGVPPKGYVFVSFPEPSQGNSLIHESDLELVDRTLDLGDTVKRHPDDTISGTVISTSATCSLEPIAYRTLDSKTGEYGSLNFAEKVIKREGSLAIENDATKPPLLHEIPVVELKKYEEFSEGDYIVYRQKLGIIHGIDRDAILLLPNQSVVSPLDPGALEIPLPFEIESLVSLPNNTSAMRHYPLANGGSIWSNESTFVFPGQFSFTSRKNLSRGDLSSSAASISQPEGYVIATPAMDIQVDWLCPNVFAAGTSHSGANLEVIRASTLRGNAVVCDFGQIPQGKANEKPIYSDTWLNIGDRVRFRDSISAAAKYPAYQHMPTDQTFGYDINILRVTSKKSEATVQWQDGTTTTEATTSLHKFFGAEDEVWPGNLVVTKDGIETIREPCKNNTGPLGRHMKETLHVKRVGVVQNVDSQERIASVRWYKDPDVKMTHRGSMLVPGSFLGELSDVVTEVSIYELYSYSSMQRVLNDLVLLAPRIVHRSSIPATDSEPTRAAGPCRLSALSPVTFSETISYLESMKLSMVNSEWFKRTTDIDASPVPPRYSVHHEEFNIKLPTDFIGKIVSIDTEGAITIRTAGADSVRDIRVPWERIMMIIDEDNIIPPMALPPLELLSLADIDRFVQPADLPFTETIEYEGGERLDNDSGDDDWATEGESEFDDEDFEDVEYNSDDSDGPVAPALSIINPPERLNHNEREQPVTDEARAELPRVENRLLILSIPLPSSCPLGFSLLESPPPSDHHFFSRVPSEAPGLRTKRIQKEFEILQSSLPAGIFVRTWESRMDLLRVLIIGPQGTPYEHAPFVIDFHFPDDYPIRPPAAYFHSWTDRNGMINPNLGENGNICLSLLGTWPGKSPTESWSPTSSTVLQILVSIMGLVLVKMPFYNEAGYETLAAEEDRRVESTQYTEKAFLITRTFIQHALENPIAGLEDVLAWHYFAEPRQRQNDTCIRPRLLRRAIDEALSMIEHHNRTPAGEKLSEEHAASAFVSRLSLGAVVMLRKHINTLEKIELAASSVERRFCRTADQRKTAASLVFNMPSYRLEQASTGRAGCQNKECKDEKVKIAKGELRLGTWVDTERIQAFFWRHWGCVTPRIIASLNENLGDDDEKDYEQLDGFEDLTPENQEKVKKALEQGHVDDEEWKGDVEMNRPGKNGFRVRGSKKKTAAAEESEAEAKSPEPKTKKRGRQSIKDEAEGHAEDHAEETPETKKPKTGARGKRASQSKATKEEADDDAVTPAKPRATRKGRASKNDTEDKESPKAPAKATKPAAKRQRKAAAKDDEAEPVEEEPVEEAPAEEKPKRGRRKKTAA</sequence>
<dbReference type="FunFam" id="3.10.110.10:FF:000094">
    <property type="entry name" value="Probable ubiquitin-conjugating enzyme E2 23"/>
    <property type="match status" value="1"/>
</dbReference>
<keyword evidence="7" id="KW-0539">Nucleus</keyword>
<proteinExistence type="predicted"/>
<dbReference type="GO" id="GO:0005634">
    <property type="term" value="C:nucleus"/>
    <property type="evidence" value="ECO:0007669"/>
    <property type="project" value="UniProtKB-SubCell"/>
</dbReference>
<dbReference type="Pfam" id="PF00645">
    <property type="entry name" value="zf-PARP"/>
    <property type="match status" value="1"/>
</dbReference>
<feature type="compositionally biased region" description="Acidic residues" evidence="8">
    <location>
        <begin position="1357"/>
        <end position="1371"/>
    </location>
</feature>
<dbReference type="InterPro" id="IPR036957">
    <property type="entry name" value="Znf_PARP_sf"/>
</dbReference>
<dbReference type="RefSeq" id="XP_015405238.1">
    <property type="nucleotide sequence ID" value="XM_015552511.1"/>
</dbReference>
<accession>A0A0L1IY18</accession>
<feature type="domain" description="PARP-type" evidence="9">
    <location>
        <begin position="1116"/>
        <end position="1212"/>
    </location>
</feature>
<evidence type="ECO:0000256" key="4">
    <source>
        <dbReference type="ARBA" id="ARBA00022771"/>
    </source>
</evidence>
<evidence type="ECO:0000259" key="9">
    <source>
        <dbReference type="PROSITE" id="PS50064"/>
    </source>
</evidence>
<feature type="region of interest" description="Disordered" evidence="8">
    <location>
        <begin position="1210"/>
        <end position="1386"/>
    </location>
</feature>
<feature type="compositionally biased region" description="Basic and acidic residues" evidence="8">
    <location>
        <begin position="1325"/>
        <end position="1335"/>
    </location>
</feature>
<dbReference type="Pfam" id="PF00179">
    <property type="entry name" value="UQ_con"/>
    <property type="match status" value="1"/>
</dbReference>
<evidence type="ECO:0000256" key="3">
    <source>
        <dbReference type="ARBA" id="ARBA00022723"/>
    </source>
</evidence>
<protein>
    <submittedName>
        <fullName evidence="11">Ubiquitin conjugating enzyme</fullName>
    </submittedName>
</protein>
<name>A0A0L1IY18_ASPN3</name>
<evidence type="ECO:0000256" key="5">
    <source>
        <dbReference type="ARBA" id="ARBA00022786"/>
    </source>
</evidence>
<dbReference type="PROSITE" id="PS50127">
    <property type="entry name" value="UBC_2"/>
    <property type="match status" value="1"/>
</dbReference>
<evidence type="ECO:0000256" key="7">
    <source>
        <dbReference type="ARBA" id="ARBA00023242"/>
    </source>
</evidence>
<feature type="region of interest" description="Disordered" evidence="8">
    <location>
        <begin position="712"/>
        <end position="739"/>
    </location>
</feature>
<dbReference type="SUPFAM" id="SSF57716">
    <property type="entry name" value="Glucocorticoid receptor-like (DNA-binding domain)"/>
    <property type="match status" value="1"/>
</dbReference>
<evidence type="ECO:0000256" key="2">
    <source>
        <dbReference type="ARBA" id="ARBA00022679"/>
    </source>
</evidence>
<keyword evidence="2" id="KW-0808">Transferase</keyword>
<dbReference type="InterPro" id="IPR016135">
    <property type="entry name" value="UBQ-conjugating_enzyme/RWD"/>
</dbReference>
<keyword evidence="6" id="KW-0862">Zinc</keyword>
<keyword evidence="12" id="KW-1185">Reference proteome</keyword>